<feature type="transmembrane region" description="Helical" evidence="1">
    <location>
        <begin position="29"/>
        <end position="53"/>
    </location>
</feature>
<evidence type="ECO:0000313" key="2">
    <source>
        <dbReference type="EMBL" id="CAB4972279.1"/>
    </source>
</evidence>
<reference evidence="2" key="1">
    <citation type="submission" date="2020-05" db="EMBL/GenBank/DDBJ databases">
        <authorList>
            <person name="Chiriac C."/>
            <person name="Salcher M."/>
            <person name="Ghai R."/>
            <person name="Kavagutti S V."/>
        </authorList>
    </citation>
    <scope>NUCLEOTIDE SEQUENCE</scope>
</reference>
<accession>A0A6J7M1T7</accession>
<sequence>MNLVGRVCGLALSFVVMLMLVGVEEYCLTIAFAAAVLFAAGSCALAAGASAVARTTEAEAVMATAKIDLRMDLSSSQRVLGPGCSQST</sequence>
<keyword evidence="1" id="KW-0812">Transmembrane</keyword>
<dbReference type="AlphaFoldDB" id="A0A6J7M1T7"/>
<gene>
    <name evidence="2" type="ORF">UFOPK3772_03478</name>
</gene>
<name>A0A6J7M1T7_9ZZZZ</name>
<feature type="transmembrane region" description="Helical" evidence="1">
    <location>
        <begin position="7"/>
        <end position="23"/>
    </location>
</feature>
<proteinExistence type="predicted"/>
<protein>
    <submittedName>
        <fullName evidence="2">Unannotated protein</fullName>
    </submittedName>
</protein>
<keyword evidence="1" id="KW-0472">Membrane</keyword>
<evidence type="ECO:0000256" key="1">
    <source>
        <dbReference type="SAM" id="Phobius"/>
    </source>
</evidence>
<organism evidence="2">
    <name type="scientific">freshwater metagenome</name>
    <dbReference type="NCBI Taxonomy" id="449393"/>
    <lineage>
        <taxon>unclassified sequences</taxon>
        <taxon>metagenomes</taxon>
        <taxon>ecological metagenomes</taxon>
    </lineage>
</organism>
<dbReference type="EMBL" id="CAFBNE010000213">
    <property type="protein sequence ID" value="CAB4972279.1"/>
    <property type="molecule type" value="Genomic_DNA"/>
</dbReference>
<keyword evidence="1" id="KW-1133">Transmembrane helix</keyword>